<sequence>MTIVSVLKKLGTVTLSVLLLMPVAGNAFAITYPTTLNTLPITIQKVSSGSIIGQALTNWVNTSLRVGDIGAWGGTGMSMDTSRLTSLSYYEGGQQYSVYGLNDYIGFVMNVRATGSGLFCSPDSGIVPMQGDGTGNRGLHSGCAQGSVNFSYNVKFISIADNIPAGQMNVPQLSVGTPLLDGVRLDEPGTSMGAFSVEYTATGCEASASPSVVSMGVISASRFDAVGDAVAGTPVTVNLQCTDPNMGIYVTMTDENDPGNSSPTLSLTQTGNPATGVGVQFVKQDGSLVTYGPSSSFVDATSSAQWQIKSNTTISANPSFVLIPQYVKTNTSITSGEANALVSVTLAYD</sequence>
<dbReference type="InterPro" id="IPR036937">
    <property type="entry name" value="Adhesion_dom_fimbrial_sf"/>
</dbReference>
<comment type="caution">
    <text evidence="6">The sequence shown here is derived from an EMBL/GenBank/DDBJ whole genome shotgun (WGS) entry which is preliminary data.</text>
</comment>
<evidence type="ECO:0000256" key="2">
    <source>
        <dbReference type="ARBA" id="ARBA00006671"/>
    </source>
</evidence>
<name>A0A7Y7V5K5_9PSED</name>
<dbReference type="InterPro" id="IPR050263">
    <property type="entry name" value="Bact_Fimbrial_Adh_Pro"/>
</dbReference>
<dbReference type="Pfam" id="PF00419">
    <property type="entry name" value="Fimbrial"/>
    <property type="match status" value="1"/>
</dbReference>
<evidence type="ECO:0000256" key="3">
    <source>
        <dbReference type="ARBA" id="ARBA00023263"/>
    </source>
</evidence>
<dbReference type="Gene3D" id="2.60.40.1090">
    <property type="entry name" value="Fimbrial-type adhesion domain"/>
    <property type="match status" value="1"/>
</dbReference>
<reference evidence="6 7" key="1">
    <citation type="submission" date="2020-04" db="EMBL/GenBank/DDBJ databases">
        <title>Molecular characterization of pseudomonads from Agaricus bisporus reveal novel blotch 2 pathogens in Western Europe.</title>
        <authorList>
            <person name="Taparia T."/>
            <person name="Krijger M."/>
            <person name="Haynes E."/>
            <person name="Elpinstone J.G."/>
            <person name="Noble R."/>
            <person name="Van Der Wolf J."/>
        </authorList>
    </citation>
    <scope>NUCLEOTIDE SEQUENCE [LARGE SCALE GENOMIC DNA]</scope>
    <source>
        <strain evidence="6 7">B7002</strain>
    </source>
</reference>
<organism evidence="6 7">
    <name type="scientific">Pseudomonas edaphica</name>
    <dbReference type="NCBI Taxonomy" id="2006980"/>
    <lineage>
        <taxon>Bacteria</taxon>
        <taxon>Pseudomonadati</taxon>
        <taxon>Pseudomonadota</taxon>
        <taxon>Gammaproteobacteria</taxon>
        <taxon>Pseudomonadales</taxon>
        <taxon>Pseudomonadaceae</taxon>
        <taxon>Pseudomonas</taxon>
    </lineage>
</organism>
<comment type="subcellular location">
    <subcellularLocation>
        <location evidence="1">Fimbrium</location>
    </subcellularLocation>
</comment>
<evidence type="ECO:0000259" key="5">
    <source>
        <dbReference type="Pfam" id="PF00419"/>
    </source>
</evidence>
<dbReference type="AlphaFoldDB" id="A0A7Y7V5K5"/>
<accession>A0A7Y7V5K5</accession>
<feature type="domain" description="Fimbrial-type adhesion" evidence="5">
    <location>
        <begin position="195"/>
        <end position="349"/>
    </location>
</feature>
<dbReference type="PANTHER" id="PTHR33420:SF14">
    <property type="entry name" value="TYPE 1 FIMBRIN D-MANNOSE SPECIFIC ADHESIN"/>
    <property type="match status" value="1"/>
</dbReference>
<dbReference type="EMBL" id="JACAOZ010000006">
    <property type="protein sequence ID" value="NVZ55834.1"/>
    <property type="molecule type" value="Genomic_DNA"/>
</dbReference>
<evidence type="ECO:0000256" key="4">
    <source>
        <dbReference type="SAM" id="SignalP"/>
    </source>
</evidence>
<evidence type="ECO:0000256" key="1">
    <source>
        <dbReference type="ARBA" id="ARBA00004561"/>
    </source>
</evidence>
<protein>
    <submittedName>
        <fullName evidence="6">Fimbrial protein</fullName>
    </submittedName>
</protein>
<evidence type="ECO:0000313" key="6">
    <source>
        <dbReference type="EMBL" id="NVZ55834.1"/>
    </source>
</evidence>
<feature type="signal peptide" evidence="4">
    <location>
        <begin position="1"/>
        <end position="29"/>
    </location>
</feature>
<proteinExistence type="inferred from homology"/>
<dbReference type="InterPro" id="IPR000259">
    <property type="entry name" value="Adhesion_dom_fimbrial"/>
</dbReference>
<dbReference type="InterPro" id="IPR008966">
    <property type="entry name" value="Adhesion_dom_sf"/>
</dbReference>
<dbReference type="RefSeq" id="WP_177033048.1">
    <property type="nucleotide sequence ID" value="NZ_JACAOZ010000006.1"/>
</dbReference>
<gene>
    <name evidence="6" type="ORF">HX797_06110</name>
</gene>
<dbReference type="Proteomes" id="UP000560470">
    <property type="component" value="Unassembled WGS sequence"/>
</dbReference>
<dbReference type="SUPFAM" id="SSF49401">
    <property type="entry name" value="Bacterial adhesins"/>
    <property type="match status" value="1"/>
</dbReference>
<comment type="similarity">
    <text evidence="2">Belongs to the fimbrial protein family.</text>
</comment>
<keyword evidence="4" id="KW-0732">Signal</keyword>
<dbReference type="GO" id="GO:0043709">
    <property type="term" value="P:cell adhesion involved in single-species biofilm formation"/>
    <property type="evidence" value="ECO:0007669"/>
    <property type="project" value="TreeGrafter"/>
</dbReference>
<dbReference type="PANTHER" id="PTHR33420">
    <property type="entry name" value="FIMBRIAL SUBUNIT ELFA-RELATED"/>
    <property type="match status" value="1"/>
</dbReference>
<feature type="chain" id="PRO_5030972209" evidence="4">
    <location>
        <begin position="30"/>
        <end position="349"/>
    </location>
</feature>
<dbReference type="GO" id="GO:0009289">
    <property type="term" value="C:pilus"/>
    <property type="evidence" value="ECO:0007669"/>
    <property type="project" value="UniProtKB-SubCell"/>
</dbReference>
<evidence type="ECO:0000313" key="7">
    <source>
        <dbReference type="Proteomes" id="UP000560470"/>
    </source>
</evidence>
<keyword evidence="3" id="KW-0281">Fimbrium</keyword>